<reference evidence="2 3" key="1">
    <citation type="submission" date="2015-03" db="EMBL/GenBank/DDBJ databases">
        <title>RNA-seq based gene annotation and comparative genomics of four Zymoseptoria species reveal species-specific pathogenicity related genes and transposable element activity.</title>
        <authorList>
            <person name="Grandaubert J."/>
            <person name="Bhattacharyya A."/>
            <person name="Stukenbrock E.H."/>
        </authorList>
    </citation>
    <scope>NUCLEOTIDE SEQUENCE [LARGE SCALE GENOMIC DNA]</scope>
    <source>
        <strain evidence="2 3">Zb18110</strain>
    </source>
</reference>
<organism evidence="2 3">
    <name type="scientific">Zymoseptoria brevis</name>
    <dbReference type="NCBI Taxonomy" id="1047168"/>
    <lineage>
        <taxon>Eukaryota</taxon>
        <taxon>Fungi</taxon>
        <taxon>Dikarya</taxon>
        <taxon>Ascomycota</taxon>
        <taxon>Pezizomycotina</taxon>
        <taxon>Dothideomycetes</taxon>
        <taxon>Dothideomycetidae</taxon>
        <taxon>Mycosphaerellales</taxon>
        <taxon>Mycosphaerellaceae</taxon>
        <taxon>Zymoseptoria</taxon>
    </lineage>
</organism>
<name>A0A0F4GED1_9PEZI</name>
<proteinExistence type="predicted"/>
<feature type="compositionally biased region" description="Basic and acidic residues" evidence="1">
    <location>
        <begin position="18"/>
        <end position="30"/>
    </location>
</feature>
<evidence type="ECO:0000256" key="1">
    <source>
        <dbReference type="SAM" id="MobiDB-lite"/>
    </source>
</evidence>
<accession>A0A0F4GED1</accession>
<evidence type="ECO:0008006" key="4">
    <source>
        <dbReference type="Google" id="ProtNLM"/>
    </source>
</evidence>
<sequence>MRSPQSKPPTSIPSNGEPKQDQEPAGHEEGSIDIVEIDSDGDIVLSIAHESSAPGTAYSFRAKSSLLQSKSKYFAGLLQGRFGESERIAQTHRKLREVHGTVENAPACELPVIHIEDVGRISAVKSIQPLCTDFLSMLHDRDIHPAAPVSNLANLAIVSDRFDALGAVQAYVRRKRLIRAIDGKTTAKMDSGLSEERVRQRLLVSSLLDYPAWTEKYSTRIIMKGWVARDVSDSQPLWWDLPARFEEELAYRRDCVLETIQSVQTHFLALYASRERQCKLGYDSSAQCDSFQLGEMIRFLSKIGTLQLQGVIFDTTDPPPPFEGDIHILLESLRQVPEYQIDRNHAHCGLRTRITPILDILLECLQHVGICSDCWSQNRAEHAWMENKRPLVWRRQSLQLRAGHKEMHTSVRALFTAAGRDWSC</sequence>
<evidence type="ECO:0000313" key="2">
    <source>
        <dbReference type="EMBL" id="KJX95786.1"/>
    </source>
</evidence>
<comment type="caution">
    <text evidence="2">The sequence shown here is derived from an EMBL/GenBank/DDBJ whole genome shotgun (WGS) entry which is preliminary data.</text>
</comment>
<feature type="region of interest" description="Disordered" evidence="1">
    <location>
        <begin position="1"/>
        <end position="31"/>
    </location>
</feature>
<dbReference type="AlphaFoldDB" id="A0A0F4GED1"/>
<dbReference type="Proteomes" id="UP000033647">
    <property type="component" value="Unassembled WGS sequence"/>
</dbReference>
<evidence type="ECO:0000313" key="3">
    <source>
        <dbReference type="Proteomes" id="UP000033647"/>
    </source>
</evidence>
<dbReference type="OrthoDB" id="5398371at2759"/>
<protein>
    <recommendedName>
        <fullName evidence="4">BTB domain-containing protein</fullName>
    </recommendedName>
</protein>
<keyword evidence="3" id="KW-1185">Reference proteome</keyword>
<feature type="compositionally biased region" description="Pro residues" evidence="1">
    <location>
        <begin position="1"/>
        <end position="11"/>
    </location>
</feature>
<gene>
    <name evidence="2" type="ORF">TI39_contig1050g00009</name>
</gene>
<dbReference type="EMBL" id="LAFY01001041">
    <property type="protein sequence ID" value="KJX95786.1"/>
    <property type="molecule type" value="Genomic_DNA"/>
</dbReference>